<proteinExistence type="predicted"/>
<dbReference type="Proteomes" id="UP000503003">
    <property type="component" value="Chromosome 1"/>
</dbReference>
<reference evidence="1 2" key="1">
    <citation type="submission" date="2020-02" db="EMBL/GenBank/DDBJ databases">
        <title>A complete genome of a marine bacterium Vibrio sp. ZWAL4003 isolated from the mangrove sediment with the ability to degrade polysaccharides.</title>
        <authorList>
            <person name="Wu J."/>
            <person name="Qu W."/>
            <person name="Zeng R."/>
        </authorList>
    </citation>
    <scope>NUCLEOTIDE SEQUENCE [LARGE SCALE GENOMIC DNA]</scope>
    <source>
        <strain evidence="1 2">ZWAL4003</strain>
    </source>
</reference>
<dbReference type="KEGG" id="vzi:G5S32_07815"/>
<dbReference type="SUPFAM" id="SSF52540">
    <property type="entry name" value="P-loop containing nucleoside triphosphate hydrolases"/>
    <property type="match status" value="1"/>
</dbReference>
<dbReference type="Gene3D" id="3.40.50.300">
    <property type="entry name" value="P-loop containing nucleotide triphosphate hydrolases"/>
    <property type="match status" value="1"/>
</dbReference>
<evidence type="ECO:0000313" key="1">
    <source>
        <dbReference type="EMBL" id="QIH43209.1"/>
    </source>
</evidence>
<accession>A0A6G7CM76</accession>
<dbReference type="PANTHER" id="PTHR37807:SF3">
    <property type="entry name" value="OS07G0160300 PROTEIN"/>
    <property type="match status" value="1"/>
</dbReference>
<dbReference type="AlphaFoldDB" id="A0A6G7CM76"/>
<organism evidence="1 2">
    <name type="scientific">Vibrio ziniensis</name>
    <dbReference type="NCBI Taxonomy" id="2711221"/>
    <lineage>
        <taxon>Bacteria</taxon>
        <taxon>Pseudomonadati</taxon>
        <taxon>Pseudomonadota</taxon>
        <taxon>Gammaproteobacteria</taxon>
        <taxon>Vibrionales</taxon>
        <taxon>Vibrionaceae</taxon>
        <taxon>Vibrio</taxon>
    </lineage>
</organism>
<evidence type="ECO:0000313" key="2">
    <source>
        <dbReference type="Proteomes" id="UP000503003"/>
    </source>
</evidence>
<protein>
    <submittedName>
        <fullName evidence="1">AAA family ATPase</fullName>
    </submittedName>
</protein>
<dbReference type="EMBL" id="CP049331">
    <property type="protein sequence ID" value="QIH43209.1"/>
    <property type="molecule type" value="Genomic_DNA"/>
</dbReference>
<dbReference type="PANTHER" id="PTHR37807">
    <property type="entry name" value="OS07G0160300 PROTEIN"/>
    <property type="match status" value="1"/>
</dbReference>
<dbReference type="Pfam" id="PF13671">
    <property type="entry name" value="AAA_33"/>
    <property type="match status" value="1"/>
</dbReference>
<gene>
    <name evidence="1" type="ORF">G5S32_07815</name>
</gene>
<keyword evidence="2" id="KW-1185">Reference proteome</keyword>
<name>A0A6G7CM76_9VIBR</name>
<sequence length="182" mass="20268">MTELDVNYDGAKFNLNKPTLYVFSGLPASGKSTLAKLLSQKTSSIYVRIDTVEQGLRDLCNFNVQGEGYRLSYRIIRDNLSLGISAIADSCNPIALTRAEWEVLAGSVGANFVNIEINCSDSKEHEMRVNTRVTDIPNLELPNWLQVQNRHYEPWQSDVVKIDTAGKTIDASFSELLVKLGL</sequence>
<dbReference type="InterPro" id="IPR027417">
    <property type="entry name" value="P-loop_NTPase"/>
</dbReference>